<gene>
    <name evidence="5" type="ORF">Vgi01_36660</name>
</gene>
<evidence type="ECO:0000313" key="6">
    <source>
        <dbReference type="Proteomes" id="UP000647860"/>
    </source>
</evidence>
<dbReference type="Proteomes" id="UP000647860">
    <property type="component" value="Unassembled WGS sequence"/>
</dbReference>
<evidence type="ECO:0000256" key="3">
    <source>
        <dbReference type="SAM" id="MobiDB-lite"/>
    </source>
</evidence>
<keyword evidence="1" id="KW-0547">Nucleotide-binding</keyword>
<dbReference type="PANTHER" id="PTHR32309">
    <property type="entry name" value="TYROSINE-PROTEIN KINASE"/>
    <property type="match status" value="1"/>
</dbReference>
<accession>A0ABQ4IGE4</accession>
<dbReference type="PANTHER" id="PTHR32309:SF13">
    <property type="entry name" value="FERRIC ENTEROBACTIN TRANSPORT PROTEIN FEPE"/>
    <property type="match status" value="1"/>
</dbReference>
<dbReference type="InterPro" id="IPR005702">
    <property type="entry name" value="Wzc-like_C"/>
</dbReference>
<protein>
    <recommendedName>
        <fullName evidence="7">Capsular exopolysaccharide family</fullName>
    </recommendedName>
</protein>
<dbReference type="Gene3D" id="3.40.50.300">
    <property type="entry name" value="P-loop containing nucleotide triphosphate hydrolases"/>
    <property type="match status" value="1"/>
</dbReference>
<reference evidence="5 6" key="1">
    <citation type="submission" date="2021-01" db="EMBL/GenBank/DDBJ databases">
        <title>Whole genome shotgun sequence of Verrucosispora gifhornensis NBRC 16317.</title>
        <authorList>
            <person name="Komaki H."/>
            <person name="Tamura T."/>
        </authorList>
    </citation>
    <scope>NUCLEOTIDE SEQUENCE [LARGE SCALE GENOMIC DNA]</scope>
    <source>
        <strain evidence="5 6">NBRC 16317</strain>
    </source>
</reference>
<dbReference type="RefSeq" id="WP_204291822.1">
    <property type="nucleotide sequence ID" value="NZ_BAAAGZ010000062.1"/>
</dbReference>
<evidence type="ECO:0008006" key="7">
    <source>
        <dbReference type="Google" id="ProtNLM"/>
    </source>
</evidence>
<feature type="compositionally biased region" description="Low complexity" evidence="3">
    <location>
        <begin position="1"/>
        <end position="10"/>
    </location>
</feature>
<keyword evidence="2" id="KW-0067">ATP-binding</keyword>
<comment type="caution">
    <text evidence="5">The sequence shown here is derived from an EMBL/GenBank/DDBJ whole genome shotgun (WGS) entry which is preliminary data.</text>
</comment>
<dbReference type="SUPFAM" id="SSF52540">
    <property type="entry name" value="P-loop containing nucleoside triphosphate hydrolases"/>
    <property type="match status" value="1"/>
</dbReference>
<dbReference type="InterPro" id="IPR050445">
    <property type="entry name" value="Bact_polysacc_biosynth/exp"/>
</dbReference>
<evidence type="ECO:0000256" key="4">
    <source>
        <dbReference type="SAM" id="Phobius"/>
    </source>
</evidence>
<keyword evidence="6" id="KW-1185">Reference proteome</keyword>
<evidence type="ECO:0000313" key="5">
    <source>
        <dbReference type="EMBL" id="GIJ16982.1"/>
    </source>
</evidence>
<organism evidence="5 6">
    <name type="scientific">Micromonospora gifhornensis</name>
    <dbReference type="NCBI Taxonomy" id="84594"/>
    <lineage>
        <taxon>Bacteria</taxon>
        <taxon>Bacillati</taxon>
        <taxon>Actinomycetota</taxon>
        <taxon>Actinomycetes</taxon>
        <taxon>Micromonosporales</taxon>
        <taxon>Micromonosporaceae</taxon>
        <taxon>Micromonospora</taxon>
    </lineage>
</organism>
<dbReference type="EMBL" id="BOPA01000025">
    <property type="protein sequence ID" value="GIJ16982.1"/>
    <property type="molecule type" value="Genomic_DNA"/>
</dbReference>
<keyword evidence="4" id="KW-0812">Transmembrane</keyword>
<evidence type="ECO:0000256" key="1">
    <source>
        <dbReference type="ARBA" id="ARBA00022741"/>
    </source>
</evidence>
<proteinExistence type="predicted"/>
<feature type="transmembrane region" description="Helical" evidence="4">
    <location>
        <begin position="55"/>
        <end position="75"/>
    </location>
</feature>
<dbReference type="InterPro" id="IPR027417">
    <property type="entry name" value="P-loop_NTPase"/>
</dbReference>
<sequence>MRLSRSSSPAEESHPASGLSRHLSRLGAAADRSLLVARQWAQLTPRHHLRAVRDYRLPLVILVLLGGAGGALASLTQTPTYKASAQLFFSPNFDKPDVHQLNAGGNYILQRVRSYSEIANSPTVAAAVTDRLGLGYSPEELMSKVTVTGKASTAVLDVEVRDSDPQRARDIANTIADELPGFITQLEQPTEIETPPIKVSVVRAATTPSSPESPRPLVNVGLGLAGGLFVGVGAAILRYAGNRTVRDEQHAAEVAELTLLGTVATGPDVSLTAREDSSATVETFRQIRTNIRLQQIGQQLTSLAVTGCGADDGQAAVAGDLALAFARAGETVVLVDGNLREPQIHKLFAVPNEAGLAAILAGTAGIDDVIVKWRPDLPLYVLPAGGVESSPPEQLYRPDRLANLLESFRLGRVLVVVSTPPPLSDVEATTLVSATSATLVVCRVGVTPAEQLSATGGVLRRAEANLLGVIVTRPAR</sequence>
<feature type="region of interest" description="Disordered" evidence="3">
    <location>
        <begin position="1"/>
        <end position="22"/>
    </location>
</feature>
<dbReference type="CDD" id="cd05387">
    <property type="entry name" value="BY-kinase"/>
    <property type="match status" value="1"/>
</dbReference>
<evidence type="ECO:0000256" key="2">
    <source>
        <dbReference type="ARBA" id="ARBA00022840"/>
    </source>
</evidence>
<name>A0ABQ4IGE4_9ACTN</name>
<keyword evidence="4" id="KW-0472">Membrane</keyword>
<keyword evidence="4" id="KW-1133">Transmembrane helix</keyword>